<accession>A0ABD3V222</accession>
<name>A0ABD3V222_SINWO</name>
<dbReference type="EMBL" id="JBJQND010000014">
    <property type="protein sequence ID" value="KAL3854587.1"/>
    <property type="molecule type" value="Genomic_DNA"/>
</dbReference>
<proteinExistence type="predicted"/>
<sequence length="237" mass="27102">MTARHVVEPIMRTAPFTQQQQPQLPFQPQLSDNNVIIDLCYEWNSLPSDPNHIYYFESEIVYESVNLDTVIVKLKPDTKAFPPPLTRFTDVTRLSQDTSHGYFIGHSQADIKKTDKYDSVTLTKSDIDNAKKWSMDFEKVDGYEGIENQQRVHFHCSFEQGASGSPGFWINPGDGQAYVELMLLCGYPKWLYNKYQGNTREIPNHFLVEQGVSMKSVYDDVKARDALLCNAVFGTKS</sequence>
<evidence type="ECO:0000313" key="2">
    <source>
        <dbReference type="Proteomes" id="UP001634394"/>
    </source>
</evidence>
<dbReference type="AlphaFoldDB" id="A0ABD3V222"/>
<protein>
    <submittedName>
        <fullName evidence="1">Uncharacterized protein</fullName>
    </submittedName>
</protein>
<dbReference type="Proteomes" id="UP001634394">
    <property type="component" value="Unassembled WGS sequence"/>
</dbReference>
<comment type="caution">
    <text evidence="1">The sequence shown here is derived from an EMBL/GenBank/DDBJ whole genome shotgun (WGS) entry which is preliminary data.</text>
</comment>
<organism evidence="1 2">
    <name type="scientific">Sinanodonta woodiana</name>
    <name type="common">Chinese pond mussel</name>
    <name type="synonym">Anodonta woodiana</name>
    <dbReference type="NCBI Taxonomy" id="1069815"/>
    <lineage>
        <taxon>Eukaryota</taxon>
        <taxon>Metazoa</taxon>
        <taxon>Spiralia</taxon>
        <taxon>Lophotrochozoa</taxon>
        <taxon>Mollusca</taxon>
        <taxon>Bivalvia</taxon>
        <taxon>Autobranchia</taxon>
        <taxon>Heteroconchia</taxon>
        <taxon>Palaeoheterodonta</taxon>
        <taxon>Unionida</taxon>
        <taxon>Unionoidea</taxon>
        <taxon>Unionidae</taxon>
        <taxon>Unioninae</taxon>
        <taxon>Sinanodonta</taxon>
    </lineage>
</organism>
<keyword evidence="2" id="KW-1185">Reference proteome</keyword>
<evidence type="ECO:0000313" key="1">
    <source>
        <dbReference type="EMBL" id="KAL3854587.1"/>
    </source>
</evidence>
<gene>
    <name evidence="1" type="ORF">ACJMK2_013851</name>
</gene>
<reference evidence="1 2" key="1">
    <citation type="submission" date="2024-11" db="EMBL/GenBank/DDBJ databases">
        <title>Chromosome-level genome assembly of the freshwater bivalve Anodonta woodiana.</title>
        <authorList>
            <person name="Chen X."/>
        </authorList>
    </citation>
    <scope>NUCLEOTIDE SEQUENCE [LARGE SCALE GENOMIC DNA]</scope>
    <source>
        <strain evidence="1">MN2024</strain>
        <tissue evidence="1">Gills</tissue>
    </source>
</reference>